<dbReference type="Proteomes" id="UP000525298">
    <property type="component" value="Unassembled WGS sequence"/>
</dbReference>
<feature type="transmembrane region" description="Helical" evidence="1">
    <location>
        <begin position="37"/>
        <end position="58"/>
    </location>
</feature>
<keyword evidence="1" id="KW-0812">Transmembrane</keyword>
<evidence type="ECO:0000313" key="2">
    <source>
        <dbReference type="EMBL" id="MBA2882161.1"/>
    </source>
</evidence>
<accession>A0A7W0CAH2</accession>
<reference evidence="2 3" key="1">
    <citation type="submission" date="2020-07" db="EMBL/GenBank/DDBJ databases">
        <title>Genomic Encyclopedia of Type Strains, Phase IV (KMG-IV): sequencing the most valuable type-strain genomes for metagenomic binning, comparative biology and taxonomic classification.</title>
        <authorList>
            <person name="Goeker M."/>
        </authorList>
    </citation>
    <scope>NUCLEOTIDE SEQUENCE [LARGE SCALE GENOMIC DNA]</scope>
    <source>
        <strain evidence="2 3">DSM 17721</strain>
    </source>
</reference>
<dbReference type="AlphaFoldDB" id="A0A7W0CAH2"/>
<keyword evidence="1" id="KW-0472">Membrane</keyword>
<proteinExistence type="predicted"/>
<sequence length="61" mass="7000">MDLAAHAAGFHALYVFPGFFGFFPAPFKRFLFQTDFLFCPLVCVLSTHLLDWFMVSILQLP</sequence>
<keyword evidence="1" id="KW-1133">Transmembrane helix</keyword>
<gene>
    <name evidence="2" type="ORF">HNR65_002502</name>
</gene>
<evidence type="ECO:0000313" key="3">
    <source>
        <dbReference type="Proteomes" id="UP000525298"/>
    </source>
</evidence>
<dbReference type="RefSeq" id="WP_181551812.1">
    <property type="nucleotide sequence ID" value="NZ_JACDUS010000007.1"/>
</dbReference>
<organism evidence="2 3">
    <name type="scientific">Desulfosalsimonas propionicica</name>
    <dbReference type="NCBI Taxonomy" id="332175"/>
    <lineage>
        <taxon>Bacteria</taxon>
        <taxon>Pseudomonadati</taxon>
        <taxon>Thermodesulfobacteriota</taxon>
        <taxon>Desulfobacteria</taxon>
        <taxon>Desulfobacterales</taxon>
        <taxon>Desulfosalsimonadaceae</taxon>
        <taxon>Desulfosalsimonas</taxon>
    </lineage>
</organism>
<comment type="caution">
    <text evidence="2">The sequence shown here is derived from an EMBL/GenBank/DDBJ whole genome shotgun (WGS) entry which is preliminary data.</text>
</comment>
<feature type="transmembrane region" description="Helical" evidence="1">
    <location>
        <begin position="6"/>
        <end position="25"/>
    </location>
</feature>
<protein>
    <submittedName>
        <fullName evidence="2">Uncharacterized protein</fullName>
    </submittedName>
</protein>
<name>A0A7W0CAH2_9BACT</name>
<dbReference type="EMBL" id="JACDUS010000007">
    <property type="protein sequence ID" value="MBA2882161.1"/>
    <property type="molecule type" value="Genomic_DNA"/>
</dbReference>
<keyword evidence="3" id="KW-1185">Reference proteome</keyword>
<evidence type="ECO:0000256" key="1">
    <source>
        <dbReference type="SAM" id="Phobius"/>
    </source>
</evidence>